<evidence type="ECO:0000313" key="3">
    <source>
        <dbReference type="Proteomes" id="UP000298787"/>
    </source>
</evidence>
<protein>
    <submittedName>
        <fullName evidence="2">Uncharacterized protein</fullName>
    </submittedName>
</protein>
<dbReference type="STRING" id="240159.A0A4V6AQ09"/>
<reference evidence="2 3" key="1">
    <citation type="submission" date="2019-01" db="EMBL/GenBank/DDBJ databases">
        <title>Genome Assembly of Collichthys lucidus.</title>
        <authorList>
            <person name="Cai M."/>
            <person name="Xiao S."/>
        </authorList>
    </citation>
    <scope>NUCLEOTIDE SEQUENCE [LARGE SCALE GENOMIC DNA]</scope>
    <source>
        <strain evidence="2">JT15FE1705JMU</strain>
        <tissue evidence="2">Muscle</tissue>
    </source>
</reference>
<evidence type="ECO:0000313" key="2">
    <source>
        <dbReference type="EMBL" id="TKS67912.1"/>
    </source>
</evidence>
<accession>A0A4V6AQ09</accession>
<feature type="region of interest" description="Disordered" evidence="1">
    <location>
        <begin position="296"/>
        <end position="323"/>
    </location>
</feature>
<feature type="region of interest" description="Disordered" evidence="1">
    <location>
        <begin position="182"/>
        <end position="207"/>
    </location>
</feature>
<dbReference type="EMBL" id="CM014079">
    <property type="protein sequence ID" value="TKS67912.1"/>
    <property type="molecule type" value="Genomic_DNA"/>
</dbReference>
<proteinExistence type="predicted"/>
<name>A0A4V6AQ09_COLLU</name>
<gene>
    <name evidence="2" type="ORF">D9C73_000764</name>
</gene>
<feature type="compositionally biased region" description="Basic and acidic residues" evidence="1">
    <location>
        <begin position="193"/>
        <end position="205"/>
    </location>
</feature>
<feature type="region of interest" description="Disordered" evidence="1">
    <location>
        <begin position="93"/>
        <end position="112"/>
    </location>
</feature>
<sequence length="409" mass="46436">MLAAAILESFPATVAAPPRVTGQVEALALDLEPLISTPVDQAPSRGVVITTPTDADNMDQAPSRRVVITTPTDADNMDQAPSRRVVITTPTDADNMDQAPRRSAHSTCRPITCANGKNKTGFGEQLPESDVEASKMPSVILQPETNAKTQETKSQTTSVVTQQHNDVEEAVKKFAKLDKQRQRKFLRAASRSKNTENKSGQETKKKLYSIRRYKTDLDFQTRKKKYMTQTYNEHPEVREKKKAYVTSKYACDQEYRQKQKTHVTSRYACDQEYRQKQKTHVTSRYACDQEYRQKQKQDIQTSLPDDLPCNEEKTQQDNGDANLTPDEQRRIAATLKTKVRSSVRATAKMAAVQSLKNQHSNTGLELQVYKQSLQSSFHGTHTVQLLPLNDSHTRNMSYYQQKMLRMYLL</sequence>
<keyword evidence="3" id="KW-1185">Reference proteome</keyword>
<organism evidence="2 3">
    <name type="scientific">Collichthys lucidus</name>
    <name type="common">Big head croaker</name>
    <name type="synonym">Sciaena lucida</name>
    <dbReference type="NCBI Taxonomy" id="240159"/>
    <lineage>
        <taxon>Eukaryota</taxon>
        <taxon>Metazoa</taxon>
        <taxon>Chordata</taxon>
        <taxon>Craniata</taxon>
        <taxon>Vertebrata</taxon>
        <taxon>Euteleostomi</taxon>
        <taxon>Actinopterygii</taxon>
        <taxon>Neopterygii</taxon>
        <taxon>Teleostei</taxon>
        <taxon>Neoteleostei</taxon>
        <taxon>Acanthomorphata</taxon>
        <taxon>Eupercaria</taxon>
        <taxon>Sciaenidae</taxon>
        <taxon>Collichthys</taxon>
    </lineage>
</organism>
<dbReference type="AlphaFoldDB" id="A0A4V6AQ09"/>
<evidence type="ECO:0000256" key="1">
    <source>
        <dbReference type="SAM" id="MobiDB-lite"/>
    </source>
</evidence>
<dbReference type="Proteomes" id="UP000298787">
    <property type="component" value="Chromosome 2"/>
</dbReference>